<feature type="transmembrane region" description="Helical" evidence="8">
    <location>
        <begin position="346"/>
        <end position="369"/>
    </location>
</feature>
<dbReference type="InterPro" id="IPR001958">
    <property type="entry name" value="Tet-R_TetA/multi-R_MdtG-like"/>
</dbReference>
<dbReference type="SUPFAM" id="SSF103473">
    <property type="entry name" value="MFS general substrate transporter"/>
    <property type="match status" value="1"/>
</dbReference>
<feature type="transmembrane region" description="Helical" evidence="8">
    <location>
        <begin position="253"/>
        <end position="275"/>
    </location>
</feature>
<evidence type="ECO:0000256" key="1">
    <source>
        <dbReference type="ARBA" id="ARBA00004651"/>
    </source>
</evidence>
<dbReference type="PRINTS" id="PR01035">
    <property type="entry name" value="TCRTETA"/>
</dbReference>
<evidence type="ECO:0000313" key="11">
    <source>
        <dbReference type="Proteomes" id="UP001139150"/>
    </source>
</evidence>
<keyword evidence="11" id="KW-1185">Reference proteome</keyword>
<dbReference type="InterPro" id="IPR005829">
    <property type="entry name" value="Sugar_transporter_CS"/>
</dbReference>
<dbReference type="PANTHER" id="PTHR43124">
    <property type="entry name" value="PURINE EFFLUX PUMP PBUE"/>
    <property type="match status" value="1"/>
</dbReference>
<comment type="caution">
    <text evidence="10">The sequence shown here is derived from an EMBL/GenBank/DDBJ whole genome shotgun (WGS) entry which is preliminary data.</text>
</comment>
<feature type="transmembrane region" description="Helical" evidence="8">
    <location>
        <begin position="287"/>
        <end position="305"/>
    </location>
</feature>
<keyword evidence="6 8" id="KW-1133">Transmembrane helix</keyword>
<reference evidence="10" key="1">
    <citation type="submission" date="2022-02" db="EMBL/GenBank/DDBJ databases">
        <title>Halalkalibacter sp. nov. isolated from Lonar Lake, India.</title>
        <authorList>
            <person name="Joshi A."/>
            <person name="Thite S."/>
            <person name="Lodha T."/>
        </authorList>
    </citation>
    <scope>NUCLEOTIDE SEQUENCE</scope>
    <source>
        <strain evidence="10">MEB205</strain>
    </source>
</reference>
<dbReference type="GO" id="GO:0022857">
    <property type="term" value="F:transmembrane transporter activity"/>
    <property type="evidence" value="ECO:0007669"/>
    <property type="project" value="InterPro"/>
</dbReference>
<feature type="transmembrane region" description="Helical" evidence="8">
    <location>
        <begin position="111"/>
        <end position="132"/>
    </location>
</feature>
<feature type="transmembrane region" description="Helical" evidence="8">
    <location>
        <begin position="219"/>
        <end position="241"/>
    </location>
</feature>
<keyword evidence="5 8" id="KW-0812">Transmembrane</keyword>
<dbReference type="PROSITE" id="PS50850">
    <property type="entry name" value="MFS"/>
    <property type="match status" value="1"/>
</dbReference>
<dbReference type="Gene3D" id="1.20.1250.20">
    <property type="entry name" value="MFS general substrate transporter like domains"/>
    <property type="match status" value="1"/>
</dbReference>
<keyword evidence="4" id="KW-1003">Cell membrane</keyword>
<proteinExistence type="inferred from homology"/>
<feature type="transmembrane region" description="Helical" evidence="8">
    <location>
        <begin position="144"/>
        <end position="165"/>
    </location>
</feature>
<dbReference type="AlphaFoldDB" id="A0A9X2CS37"/>
<dbReference type="GO" id="GO:0005886">
    <property type="term" value="C:plasma membrane"/>
    <property type="evidence" value="ECO:0007669"/>
    <property type="project" value="UniProtKB-SubCell"/>
</dbReference>
<keyword evidence="7 8" id="KW-0472">Membrane</keyword>
<gene>
    <name evidence="10" type="ORF">MF646_08755</name>
</gene>
<feature type="transmembrane region" description="Helical" evidence="8">
    <location>
        <begin position="47"/>
        <end position="66"/>
    </location>
</feature>
<evidence type="ECO:0000256" key="8">
    <source>
        <dbReference type="SAM" id="Phobius"/>
    </source>
</evidence>
<dbReference type="PANTHER" id="PTHR43124:SF3">
    <property type="entry name" value="CHLORAMPHENICOL EFFLUX PUMP RV0191"/>
    <property type="match status" value="1"/>
</dbReference>
<evidence type="ECO:0000256" key="5">
    <source>
        <dbReference type="ARBA" id="ARBA00022692"/>
    </source>
</evidence>
<dbReference type="Proteomes" id="UP001139150">
    <property type="component" value="Unassembled WGS sequence"/>
</dbReference>
<evidence type="ECO:0000256" key="2">
    <source>
        <dbReference type="ARBA" id="ARBA00007520"/>
    </source>
</evidence>
<comment type="similarity">
    <text evidence="2">Belongs to the major facilitator superfamily. TCR/Tet family.</text>
</comment>
<evidence type="ECO:0000256" key="4">
    <source>
        <dbReference type="ARBA" id="ARBA00022475"/>
    </source>
</evidence>
<dbReference type="EMBL" id="JAKRYL010000007">
    <property type="protein sequence ID" value="MCL7747206.1"/>
    <property type="molecule type" value="Genomic_DNA"/>
</dbReference>
<feature type="transmembrane region" description="Helical" evidence="8">
    <location>
        <begin position="311"/>
        <end position="334"/>
    </location>
</feature>
<feature type="domain" description="Major facilitator superfamily (MFS) profile" evidence="9">
    <location>
        <begin position="9"/>
        <end position="401"/>
    </location>
</feature>
<feature type="transmembrane region" description="Helical" evidence="8">
    <location>
        <begin position="375"/>
        <end position="394"/>
    </location>
</feature>
<dbReference type="CDD" id="cd17474">
    <property type="entry name" value="MFS_YfmO_like"/>
    <property type="match status" value="1"/>
</dbReference>
<evidence type="ECO:0000256" key="6">
    <source>
        <dbReference type="ARBA" id="ARBA00022989"/>
    </source>
</evidence>
<dbReference type="InterPro" id="IPR011701">
    <property type="entry name" value="MFS"/>
</dbReference>
<feature type="transmembrane region" description="Helical" evidence="8">
    <location>
        <begin position="78"/>
        <end position="99"/>
    </location>
</feature>
<dbReference type="InterPro" id="IPR036259">
    <property type="entry name" value="MFS_trans_sf"/>
</dbReference>
<dbReference type="Pfam" id="PF07690">
    <property type="entry name" value="MFS_1"/>
    <property type="match status" value="1"/>
</dbReference>
<keyword evidence="3" id="KW-0813">Transport</keyword>
<evidence type="ECO:0000256" key="3">
    <source>
        <dbReference type="ARBA" id="ARBA00022448"/>
    </source>
</evidence>
<sequence>MEDARPSYILFFIGLLPFIMAIGNSMFIPLLPVMQLDMGLTTVEGGWLLTSFSIPAALLVPLGGILSDRYGRKRIALVALPLIIIGCMISAFAGIMGNAAGAFELMMFGRVLQGIGAGSLTPLAMAFITDLFEGEQRVRALGTVEVFNGAGKVISPIVGGVILAFSWYYSFVFYLAISLFAFVGIVIFIRLKKAPLKAKEKNFKKWQRLKALFINHWRWLTPIFAFGLIGMFLLFGYLFYFSYLLEISADFSSFLNGVLLAFPLLMLTILSYVTARILRGNENNYKRAFIYGGLTMTFGSVMMIIQSLIHWFVISMTIYAIGFGIVLPAANAALASIVSEKERGTVFSFYSMLRFLGVALGPLCFGFWISNVEQMMFTALFFVTFNVVILLFSWKCFPVGKECLVTDYSRI</sequence>
<feature type="transmembrane region" description="Helical" evidence="8">
    <location>
        <begin position="171"/>
        <end position="191"/>
    </location>
</feature>
<organism evidence="10 11">
    <name type="scientific">Halalkalibacter alkaliphilus</name>
    <dbReference type="NCBI Taxonomy" id="2917993"/>
    <lineage>
        <taxon>Bacteria</taxon>
        <taxon>Bacillati</taxon>
        <taxon>Bacillota</taxon>
        <taxon>Bacilli</taxon>
        <taxon>Bacillales</taxon>
        <taxon>Bacillaceae</taxon>
        <taxon>Halalkalibacter</taxon>
    </lineage>
</organism>
<dbReference type="RefSeq" id="WP_250096109.1">
    <property type="nucleotide sequence ID" value="NZ_JAKRYL010000007.1"/>
</dbReference>
<comment type="subcellular location">
    <subcellularLocation>
        <location evidence="1">Cell membrane</location>
        <topology evidence="1">Multi-pass membrane protein</topology>
    </subcellularLocation>
</comment>
<feature type="transmembrane region" description="Helical" evidence="8">
    <location>
        <begin position="7"/>
        <end position="27"/>
    </location>
</feature>
<evidence type="ECO:0000313" key="10">
    <source>
        <dbReference type="EMBL" id="MCL7747206.1"/>
    </source>
</evidence>
<evidence type="ECO:0000256" key="7">
    <source>
        <dbReference type="ARBA" id="ARBA00023136"/>
    </source>
</evidence>
<dbReference type="InterPro" id="IPR020846">
    <property type="entry name" value="MFS_dom"/>
</dbReference>
<evidence type="ECO:0000259" key="9">
    <source>
        <dbReference type="PROSITE" id="PS50850"/>
    </source>
</evidence>
<name>A0A9X2CS37_9BACI</name>
<dbReference type="PROSITE" id="PS00216">
    <property type="entry name" value="SUGAR_TRANSPORT_1"/>
    <property type="match status" value="1"/>
</dbReference>
<accession>A0A9X2CS37</accession>
<protein>
    <submittedName>
        <fullName evidence="10">MFS transporter</fullName>
    </submittedName>
</protein>
<dbReference type="InterPro" id="IPR050189">
    <property type="entry name" value="MFS_Efflux_Transporters"/>
</dbReference>